<evidence type="ECO:0000313" key="2">
    <source>
        <dbReference type="Proteomes" id="UP000466445"/>
    </source>
</evidence>
<dbReference type="EMBL" id="AP022595">
    <property type="protein sequence ID" value="BBY60824.1"/>
    <property type="molecule type" value="Genomic_DNA"/>
</dbReference>
<proteinExistence type="predicted"/>
<sequence>MTDGTAECNAHASRLSAFYDAVKSAVNRLACALGHELTPYVHRSRRSTARRLFTPVSKHI</sequence>
<reference evidence="1 2" key="1">
    <citation type="journal article" date="2019" name="Emerg. Microbes Infect.">
        <title>Comprehensive subspecies identification of 175 nontuberculous mycobacteria species based on 7547 genomic profiles.</title>
        <authorList>
            <person name="Matsumoto Y."/>
            <person name="Kinjo T."/>
            <person name="Motooka D."/>
            <person name="Nabeya D."/>
            <person name="Jung N."/>
            <person name="Uechi K."/>
            <person name="Horii T."/>
            <person name="Iida T."/>
            <person name="Fujita J."/>
            <person name="Nakamura S."/>
        </authorList>
    </citation>
    <scope>NUCLEOTIDE SEQUENCE [LARGE SCALE GENOMIC DNA]</scope>
    <source>
        <strain evidence="1 2">JCM 30395</strain>
    </source>
</reference>
<dbReference type="Proteomes" id="UP000466445">
    <property type="component" value="Chromosome"/>
</dbReference>
<protein>
    <submittedName>
        <fullName evidence="1">Uncharacterized protein</fullName>
    </submittedName>
</protein>
<accession>A0A7I7SUY5</accession>
<dbReference type="AlphaFoldDB" id="A0A7I7SUY5"/>
<keyword evidence="2" id="KW-1185">Reference proteome</keyword>
<name>A0A7I7SUY5_9MYCO</name>
<organism evidence="1 2">
    <name type="scientific">Mycolicibacterium sarraceniae</name>
    <dbReference type="NCBI Taxonomy" id="1534348"/>
    <lineage>
        <taxon>Bacteria</taxon>
        <taxon>Bacillati</taxon>
        <taxon>Actinomycetota</taxon>
        <taxon>Actinomycetes</taxon>
        <taxon>Mycobacteriales</taxon>
        <taxon>Mycobacteriaceae</taxon>
        <taxon>Mycolicibacterium</taxon>
    </lineage>
</organism>
<evidence type="ECO:0000313" key="1">
    <source>
        <dbReference type="EMBL" id="BBY60824.1"/>
    </source>
</evidence>
<dbReference type="KEGG" id="msar:MSAR_39600"/>
<gene>
    <name evidence="1" type="ORF">MSAR_39600</name>
</gene>